<name>A0A2U1D0K5_9GAMM</name>
<feature type="domain" description="4'-phosphopantetheinyl transferase N-terminal" evidence="15">
    <location>
        <begin position="52"/>
        <end position="113"/>
    </location>
</feature>
<evidence type="ECO:0000256" key="11">
    <source>
        <dbReference type="ARBA" id="ARBA00049191"/>
    </source>
</evidence>
<dbReference type="PRINTS" id="PR01399">
    <property type="entry name" value="ENTSNTHTASED"/>
</dbReference>
<evidence type="ECO:0000256" key="6">
    <source>
        <dbReference type="ARBA" id="ARBA00022679"/>
    </source>
</evidence>
<comment type="similarity">
    <text evidence="3">Belongs to the P-Pant transferase superfamily. EntD family.</text>
</comment>
<evidence type="ECO:0000256" key="13">
    <source>
        <dbReference type="PIRSR" id="PIRSR603542-2"/>
    </source>
</evidence>
<dbReference type="GO" id="GO:0000287">
    <property type="term" value="F:magnesium ion binding"/>
    <property type="evidence" value="ECO:0007669"/>
    <property type="project" value="InterPro"/>
</dbReference>
<feature type="binding site" evidence="13">
    <location>
        <position position="127"/>
    </location>
    <ligand>
        <name>Mg(2+)</name>
        <dbReference type="ChEBI" id="CHEBI:18420"/>
    </ligand>
</feature>
<dbReference type="PANTHER" id="PTHR38096">
    <property type="entry name" value="ENTEROBACTIN SYNTHASE COMPONENT D"/>
    <property type="match status" value="1"/>
</dbReference>
<evidence type="ECO:0000256" key="12">
    <source>
        <dbReference type="PIRSR" id="PIRSR603542-1"/>
    </source>
</evidence>
<dbReference type="OrthoDB" id="8210607at2"/>
<keyword evidence="7" id="KW-0259">Enterobactin biosynthesis</keyword>
<dbReference type="UniPathway" id="UPA00017"/>
<dbReference type="EMBL" id="QEKQ01000001">
    <property type="protein sequence ID" value="PVY78916.1"/>
    <property type="molecule type" value="Genomic_DNA"/>
</dbReference>
<dbReference type="Gene3D" id="3.90.470.20">
    <property type="entry name" value="4'-phosphopantetheinyl transferase domain"/>
    <property type="match status" value="1"/>
</dbReference>
<dbReference type="Pfam" id="PF17837">
    <property type="entry name" value="4PPT_N"/>
    <property type="match status" value="1"/>
</dbReference>
<feature type="binding site" evidence="12">
    <location>
        <position position="175"/>
    </location>
    <ligand>
        <name>CoA</name>
        <dbReference type="ChEBI" id="CHEBI:57287"/>
    </ligand>
</feature>
<feature type="binding site" evidence="12">
    <location>
        <position position="67"/>
    </location>
    <ligand>
        <name>CoA</name>
        <dbReference type="ChEBI" id="CHEBI:57287"/>
    </ligand>
</feature>
<dbReference type="GO" id="GO:0009366">
    <property type="term" value="C:enterobactin synthetase complex"/>
    <property type="evidence" value="ECO:0007669"/>
    <property type="project" value="InterPro"/>
</dbReference>
<evidence type="ECO:0000256" key="10">
    <source>
        <dbReference type="ARBA" id="ARBA00049176"/>
    </source>
</evidence>
<feature type="binding site" evidence="12">
    <location>
        <position position="171"/>
    </location>
    <ligand>
        <name>CoA</name>
        <dbReference type="ChEBI" id="CHEBI:57287"/>
    </ligand>
</feature>
<comment type="catalytic activity">
    <reaction evidence="10">
        <text>apo-[aryl-carrier protein] + CoA = holo-[aryl-carrier protein] + adenosine 3',5'-bisphosphate + H(+)</text>
        <dbReference type="Rhea" id="RHEA:48404"/>
        <dbReference type="Rhea" id="RHEA-COMP:15903"/>
        <dbReference type="Rhea" id="RHEA-COMP:17557"/>
        <dbReference type="ChEBI" id="CHEBI:15378"/>
        <dbReference type="ChEBI" id="CHEBI:29999"/>
        <dbReference type="ChEBI" id="CHEBI:57287"/>
        <dbReference type="ChEBI" id="CHEBI:58343"/>
        <dbReference type="ChEBI" id="CHEBI:64479"/>
    </reaction>
</comment>
<dbReference type="GO" id="GO:0005886">
    <property type="term" value="C:plasma membrane"/>
    <property type="evidence" value="ECO:0007669"/>
    <property type="project" value="TreeGrafter"/>
</dbReference>
<evidence type="ECO:0000313" key="16">
    <source>
        <dbReference type="EMBL" id="PVY78916.1"/>
    </source>
</evidence>
<comment type="catalytic activity">
    <reaction evidence="11">
        <text>apo-[peptidyl-carrier protein] + CoA = holo-[peptidyl-carrier protein] + adenosine 3',5'-bisphosphate + H(+)</text>
        <dbReference type="Rhea" id="RHEA:46228"/>
        <dbReference type="Rhea" id="RHEA-COMP:11479"/>
        <dbReference type="Rhea" id="RHEA-COMP:11480"/>
        <dbReference type="ChEBI" id="CHEBI:15378"/>
        <dbReference type="ChEBI" id="CHEBI:29999"/>
        <dbReference type="ChEBI" id="CHEBI:57287"/>
        <dbReference type="ChEBI" id="CHEBI:58343"/>
        <dbReference type="ChEBI" id="CHEBI:64479"/>
    </reaction>
</comment>
<dbReference type="InterPro" id="IPR041354">
    <property type="entry name" value="4PPT_N"/>
</dbReference>
<accession>A0A2U1D0K5</accession>
<evidence type="ECO:0000259" key="15">
    <source>
        <dbReference type="Pfam" id="PF17837"/>
    </source>
</evidence>
<reference evidence="16 17" key="1">
    <citation type="submission" date="2018-04" db="EMBL/GenBank/DDBJ databases">
        <title>Genomic Encyclopedia of Type Strains, Phase IV (KMG-IV): sequencing the most valuable type-strain genomes for metagenomic binning, comparative biology and taxonomic classification.</title>
        <authorList>
            <person name="Goeker M."/>
        </authorList>
    </citation>
    <scope>NUCLEOTIDE SEQUENCE [LARGE SCALE GENOMIC DNA]</scope>
    <source>
        <strain evidence="16 17">DSM 28688</strain>
    </source>
</reference>
<dbReference type="RefSeq" id="WP_116918164.1">
    <property type="nucleotide sequence ID" value="NZ_QEKQ01000001.1"/>
</dbReference>
<comment type="subunit">
    <text evidence="4">EntB, EntD, EntE, and EntF form a multienzyme complex called enterobactin synthase.</text>
</comment>
<comment type="cofactor">
    <cofactor evidence="13">
        <name>Mg(2+)</name>
        <dbReference type="ChEBI" id="CHEBI:18420"/>
    </cofactor>
</comment>
<dbReference type="Pfam" id="PF01648">
    <property type="entry name" value="ACPS"/>
    <property type="match status" value="1"/>
</dbReference>
<dbReference type="AlphaFoldDB" id="A0A2U1D0K5"/>
<keyword evidence="13" id="KW-0460">Magnesium</keyword>
<dbReference type="InterPro" id="IPR008278">
    <property type="entry name" value="4-PPantetheinyl_Trfase_dom"/>
</dbReference>
<proteinExistence type="inferred from homology"/>
<dbReference type="SUPFAM" id="SSF56214">
    <property type="entry name" value="4'-phosphopantetheinyl transferase"/>
    <property type="match status" value="1"/>
</dbReference>
<dbReference type="InterPro" id="IPR037143">
    <property type="entry name" value="4-PPantetheinyl_Trfase_dom_sf"/>
</dbReference>
<feature type="binding site" evidence="12">
    <location>
        <position position="125"/>
    </location>
    <ligand>
        <name>CoA</name>
        <dbReference type="ChEBI" id="CHEBI:57287"/>
    </ligand>
</feature>
<organism evidence="16 17">
    <name type="scientific">Tamilnaduibacter salinus</name>
    <dbReference type="NCBI Taxonomy" id="1484056"/>
    <lineage>
        <taxon>Bacteria</taxon>
        <taxon>Pseudomonadati</taxon>
        <taxon>Pseudomonadota</taxon>
        <taxon>Gammaproteobacteria</taxon>
        <taxon>Pseudomonadales</taxon>
        <taxon>Marinobacteraceae</taxon>
        <taxon>Tamilnaduibacter</taxon>
    </lineage>
</organism>
<evidence type="ECO:0000256" key="3">
    <source>
        <dbReference type="ARBA" id="ARBA00008342"/>
    </source>
</evidence>
<sequence>MPTLPECCGAFEDRWPFRQRLPGLSFVQTQTSPEHFHPDAPAQAALPEPPSILNAQPKRRTDFLAGRLCAREALTTLGGPVACPDQRGDGAPAWPDGFTGSISHTDGLATAVAGLSEYWMGLGIDLEPMIDDERARRLAPRLLTPDERARFRNRLEQAPGALVTTVFSFKESLFKALHPVTGQRFYFQDAELMDTPNRDKTTLRLCTALGPSWPEGSTLEGHLTDCHDRCLTLVTVPA</sequence>
<evidence type="ECO:0000256" key="2">
    <source>
        <dbReference type="ARBA" id="ARBA00004993"/>
    </source>
</evidence>
<evidence type="ECO:0000256" key="8">
    <source>
        <dbReference type="ARBA" id="ARBA00029894"/>
    </source>
</evidence>
<dbReference type="Proteomes" id="UP000245887">
    <property type="component" value="Unassembled WGS sequence"/>
</dbReference>
<feature type="binding site" evidence="12">
    <location>
        <begin position="103"/>
        <end position="104"/>
    </location>
    <ligand>
        <name>CoA</name>
        <dbReference type="ChEBI" id="CHEBI:57287"/>
    </ligand>
</feature>
<dbReference type="GO" id="GO:0008897">
    <property type="term" value="F:holo-[acyl-carrier-protein] synthase activity"/>
    <property type="evidence" value="ECO:0007669"/>
    <property type="project" value="InterPro"/>
</dbReference>
<evidence type="ECO:0000313" key="17">
    <source>
        <dbReference type="Proteomes" id="UP000245887"/>
    </source>
</evidence>
<comment type="function">
    <text evidence="1">Involved in the biosynthesis of the siderophore enterobactin (enterochelin), which is a macrocyclic trimeric lactone of N-(2,3-dihydroxybenzoyl)-serine. The serine trilactone serves as a scaffolding for the three catechol functionalities that provide hexadentate coordination for the tightly ligated iron(2+) atoms. Plays an essential role in the assembly of the enterobactin by catalyzing the transfer of the 4'-phosphopantetheine (Ppant) moiety from coenzyme A to the apo-domains of both EntB (ArCP domain) and EntF (PCP domain) to yield their holo-forms which make them competent for the activation of 2,3-dihydroxybenzoate (DHB) and L-serine, respectively.</text>
</comment>
<evidence type="ECO:0000256" key="4">
    <source>
        <dbReference type="ARBA" id="ARBA00011503"/>
    </source>
</evidence>
<dbReference type="GO" id="GO:0009239">
    <property type="term" value="P:enterobactin biosynthetic process"/>
    <property type="evidence" value="ECO:0007669"/>
    <property type="project" value="UniProtKB-UniPathway"/>
</dbReference>
<evidence type="ECO:0000256" key="7">
    <source>
        <dbReference type="ARBA" id="ARBA00023191"/>
    </source>
</evidence>
<dbReference type="InterPro" id="IPR003542">
    <property type="entry name" value="Enbac_synth_compD-like"/>
</dbReference>
<dbReference type="PANTHER" id="PTHR38096:SF1">
    <property type="entry name" value="ENTEROBACTIN SYNTHASE COMPONENT D"/>
    <property type="match status" value="1"/>
</dbReference>
<feature type="binding site" evidence="12">
    <location>
        <position position="59"/>
    </location>
    <ligand>
        <name>CoA</name>
        <dbReference type="ChEBI" id="CHEBI:57287"/>
    </ligand>
</feature>
<comment type="caution">
    <text evidence="16">The sequence shown here is derived from an EMBL/GenBank/DDBJ whole genome shotgun (WGS) entry which is preliminary data.</text>
</comment>
<feature type="binding site" evidence="13">
    <location>
        <position position="125"/>
    </location>
    <ligand>
        <name>Mg(2+)</name>
        <dbReference type="ChEBI" id="CHEBI:18420"/>
    </ligand>
</feature>
<comment type="pathway">
    <text evidence="2">Siderophore biosynthesis; enterobactin biosynthesis.</text>
</comment>
<evidence type="ECO:0000256" key="1">
    <source>
        <dbReference type="ARBA" id="ARBA00003937"/>
    </source>
</evidence>
<protein>
    <recommendedName>
        <fullName evidence="5">Enterobactin synthase component D</fullName>
    </recommendedName>
    <alternativeName>
        <fullName evidence="8">4'-phosphopantetheinyl transferase EntD</fullName>
    </alternativeName>
    <alternativeName>
        <fullName evidence="9">Enterochelin synthase D</fullName>
    </alternativeName>
</protein>
<evidence type="ECO:0000259" key="14">
    <source>
        <dbReference type="Pfam" id="PF01648"/>
    </source>
</evidence>
<keyword evidence="6" id="KW-0808">Transferase</keyword>
<evidence type="ECO:0000256" key="5">
    <source>
        <dbReference type="ARBA" id="ARBA00019087"/>
    </source>
</evidence>
<gene>
    <name evidence="16" type="ORF">C8D92_101121</name>
</gene>
<keyword evidence="13" id="KW-0479">Metal-binding</keyword>
<evidence type="ECO:0000256" key="9">
    <source>
        <dbReference type="ARBA" id="ARBA00031996"/>
    </source>
</evidence>
<feature type="domain" description="4'-phosphopantetheinyl transferase" evidence="14">
    <location>
        <begin position="121"/>
        <end position="216"/>
    </location>
</feature>